<dbReference type="Gene3D" id="3.30.1240.10">
    <property type="match status" value="1"/>
</dbReference>
<dbReference type="InterPro" id="IPR023214">
    <property type="entry name" value="HAD_sf"/>
</dbReference>
<dbReference type="InterPro" id="IPR006379">
    <property type="entry name" value="HAD-SF_hydro_IIB"/>
</dbReference>
<dbReference type="NCBIfam" id="TIGR01484">
    <property type="entry name" value="HAD-SF-IIB"/>
    <property type="match status" value="1"/>
</dbReference>
<dbReference type="InterPro" id="IPR036412">
    <property type="entry name" value="HAD-like_sf"/>
</dbReference>
<comment type="caution">
    <text evidence="1">The sequence shown here is derived from an EMBL/GenBank/DDBJ whole genome shotgun (WGS) entry which is preliminary data.</text>
</comment>
<evidence type="ECO:0000313" key="2">
    <source>
        <dbReference type="Proteomes" id="UP000234384"/>
    </source>
</evidence>
<organism evidence="1 2">
    <name type="scientific">Falseniella ignava</name>
    <dbReference type="NCBI Taxonomy" id="137730"/>
    <lineage>
        <taxon>Bacteria</taxon>
        <taxon>Bacillati</taxon>
        <taxon>Bacillota</taxon>
        <taxon>Bacilli</taxon>
        <taxon>Lactobacillales</taxon>
        <taxon>Aerococcaceae</taxon>
        <taxon>Falseniella</taxon>
    </lineage>
</organism>
<dbReference type="InterPro" id="IPR000150">
    <property type="entry name" value="Cof"/>
</dbReference>
<gene>
    <name evidence="1" type="ORF">CYJ57_06635</name>
</gene>
<evidence type="ECO:0000313" key="1">
    <source>
        <dbReference type="EMBL" id="PKY87828.1"/>
    </source>
</evidence>
<dbReference type="GO" id="GO:0016791">
    <property type="term" value="F:phosphatase activity"/>
    <property type="evidence" value="ECO:0007669"/>
    <property type="project" value="TreeGrafter"/>
</dbReference>
<sequence>MDHQLDKEQIMKKLIAVDLDETLLRRDKTYDRERFLQINERLNDRGDMLCVATGNSYHKLSDYFNLHDIHDLYLACDNGTILLKGDEVIYQHGLDYPLVRQLVEDLSQNPKLHPVLSNGFHSYFTYTTQDALDYIKRYNNDLTVLERHHEIPDKNFLNVSIYSELSFEENKGLIQRIMDQYPNVSAVTSGDAWMDIYVADGGKGTAIRYLQDKYQIKKENTMAFGDSLNDMSMMQAVGYSIAMENADPELKRHCRYQVGSNEEQSVLSTIERYLSEGDLDFMQEYKLNSEVTHG</sequence>
<dbReference type="Proteomes" id="UP000234384">
    <property type="component" value="Unassembled WGS sequence"/>
</dbReference>
<dbReference type="NCBIfam" id="TIGR00099">
    <property type="entry name" value="Cof-subfamily"/>
    <property type="match status" value="1"/>
</dbReference>
<dbReference type="PANTHER" id="PTHR10000:SF53">
    <property type="entry name" value="5-AMINO-6-(5-PHOSPHO-D-RIBITYLAMINO)URACIL PHOSPHATASE YBJI-RELATED"/>
    <property type="match status" value="1"/>
</dbReference>
<dbReference type="OrthoDB" id="9814970at2"/>
<dbReference type="SUPFAM" id="SSF56784">
    <property type="entry name" value="HAD-like"/>
    <property type="match status" value="1"/>
</dbReference>
<proteinExistence type="predicted"/>
<dbReference type="Pfam" id="PF08282">
    <property type="entry name" value="Hydrolase_3"/>
    <property type="match status" value="1"/>
</dbReference>
<accession>A0A2I1JWP3</accession>
<dbReference type="PANTHER" id="PTHR10000">
    <property type="entry name" value="PHOSPHOSERINE PHOSPHATASE"/>
    <property type="match status" value="1"/>
</dbReference>
<dbReference type="AlphaFoldDB" id="A0A2I1JWP3"/>
<dbReference type="SFLD" id="SFLDS00003">
    <property type="entry name" value="Haloacid_Dehalogenase"/>
    <property type="match status" value="1"/>
</dbReference>
<dbReference type="EMBL" id="PKHE01000020">
    <property type="protein sequence ID" value="PKY87828.1"/>
    <property type="molecule type" value="Genomic_DNA"/>
</dbReference>
<keyword evidence="1" id="KW-0378">Hydrolase</keyword>
<dbReference type="SFLD" id="SFLDG01140">
    <property type="entry name" value="C2.B:_Phosphomannomutase_and_P"/>
    <property type="match status" value="1"/>
</dbReference>
<dbReference type="GO" id="GO:0005829">
    <property type="term" value="C:cytosol"/>
    <property type="evidence" value="ECO:0007669"/>
    <property type="project" value="TreeGrafter"/>
</dbReference>
<protein>
    <submittedName>
        <fullName evidence="1">Hydrolase Cof</fullName>
    </submittedName>
</protein>
<dbReference type="Gene3D" id="3.40.50.1000">
    <property type="entry name" value="HAD superfamily/HAD-like"/>
    <property type="match status" value="1"/>
</dbReference>
<dbReference type="GO" id="GO:0000287">
    <property type="term" value="F:magnesium ion binding"/>
    <property type="evidence" value="ECO:0007669"/>
    <property type="project" value="TreeGrafter"/>
</dbReference>
<dbReference type="PROSITE" id="PS01229">
    <property type="entry name" value="COF_2"/>
    <property type="match status" value="1"/>
</dbReference>
<name>A0A2I1JWP3_9LACT</name>
<reference evidence="1 2" key="1">
    <citation type="submission" date="2017-12" db="EMBL/GenBank/DDBJ databases">
        <title>Phylogenetic diversity of female urinary microbiome.</title>
        <authorList>
            <person name="Thomas-White K."/>
            <person name="Wolfe A.J."/>
        </authorList>
    </citation>
    <scope>NUCLEOTIDE SEQUENCE [LARGE SCALE GENOMIC DNA]</scope>
    <source>
        <strain evidence="1 2">UMB0898</strain>
    </source>
</reference>